<dbReference type="Proteomes" id="UP000220914">
    <property type="component" value="Unassembled WGS sequence"/>
</dbReference>
<comment type="caution">
    <text evidence="3">The sequence shown here is derived from an EMBL/GenBank/DDBJ whole genome shotgun (WGS) entry which is preliminary data.</text>
</comment>
<dbReference type="Proteomes" id="UP000465302">
    <property type="component" value="Unassembled WGS sequence"/>
</dbReference>
<dbReference type="PANTHER" id="PTHR43661:SF3">
    <property type="entry name" value="D-XYLONATE DEHYDRATASE YAGF-RELATED"/>
    <property type="match status" value="1"/>
</dbReference>
<evidence type="ECO:0000259" key="1">
    <source>
        <dbReference type="Pfam" id="PF24877"/>
    </source>
</evidence>
<dbReference type="Pfam" id="PF24877">
    <property type="entry name" value="ILV_EDD_C"/>
    <property type="match status" value="1"/>
</dbReference>
<dbReference type="AlphaFoldDB" id="A0A2A7MPI8"/>
<organism evidence="3 4">
    <name type="scientific">Mycolicibacterium agri</name>
    <name type="common">Mycobacterium agri</name>
    <dbReference type="NCBI Taxonomy" id="36811"/>
    <lineage>
        <taxon>Bacteria</taxon>
        <taxon>Bacillati</taxon>
        <taxon>Actinomycetota</taxon>
        <taxon>Actinomycetes</taxon>
        <taxon>Mycobacteriales</taxon>
        <taxon>Mycobacteriaceae</taxon>
        <taxon>Mycolicibacterium</taxon>
    </lineage>
</organism>
<feature type="domain" description="Dihydroxy-acid/6-phosphogluconate dehydratase C-terminal" evidence="1">
    <location>
        <begin position="14"/>
        <end position="181"/>
    </location>
</feature>
<dbReference type="RefSeq" id="WP_097944690.1">
    <property type="nucleotide sequence ID" value="NZ_BLKS01000001.1"/>
</dbReference>
<dbReference type="InterPro" id="IPR056740">
    <property type="entry name" value="ILV_EDD_C"/>
</dbReference>
<reference evidence="2" key="3">
    <citation type="submission" date="2020-02" db="EMBL/GenBank/DDBJ databases">
        <authorList>
            <person name="Matsumoto Y."/>
            <person name="Motooka D."/>
            <person name="Nakamura S."/>
        </authorList>
    </citation>
    <scope>NUCLEOTIDE SEQUENCE</scope>
    <source>
        <strain evidence="2">JCM 6377</strain>
    </source>
</reference>
<accession>A0A2A7MPI8</accession>
<evidence type="ECO:0000313" key="3">
    <source>
        <dbReference type="EMBL" id="PEG33413.1"/>
    </source>
</evidence>
<reference evidence="2 5" key="2">
    <citation type="journal article" date="2019" name="Emerg. Microbes Infect.">
        <title>Comprehensive subspecies identification of 175 nontuberculous mycobacteria species based on 7547 genomic profiles.</title>
        <authorList>
            <person name="Matsumoto Y."/>
            <person name="Kinjo T."/>
            <person name="Motooka D."/>
            <person name="Nabeya D."/>
            <person name="Jung N."/>
            <person name="Uechi K."/>
            <person name="Horii T."/>
            <person name="Iida T."/>
            <person name="Fujita J."/>
            <person name="Nakamura S."/>
        </authorList>
    </citation>
    <scope>NUCLEOTIDE SEQUENCE [LARGE SCALE GENOMIC DNA]</scope>
    <source>
        <strain evidence="2 5">JCM 6377</strain>
    </source>
</reference>
<sequence length="188" mass="19574">MVPSPWQSGGPITLASDSCIVKLGQRDRALTFTGRAKVYTEQVRAISDLGAGALAEGDVVVLRGLGPRGGPGVASASWFTAALNGSSLANKIMIVTDGQLSGLNSGIVAGQVTPEAFAGGPIALVEDGDEITLDVAARTLTLNVDEEELARRKARWTAPPITETGYLAQYAQLVQPLSKGAVLAERRF</sequence>
<dbReference type="SUPFAM" id="SSF52016">
    <property type="entry name" value="LeuD/IlvD-like"/>
    <property type="match status" value="1"/>
</dbReference>
<evidence type="ECO:0000313" key="4">
    <source>
        <dbReference type="Proteomes" id="UP000220914"/>
    </source>
</evidence>
<dbReference type="PANTHER" id="PTHR43661">
    <property type="entry name" value="D-XYLONATE DEHYDRATASE"/>
    <property type="match status" value="1"/>
</dbReference>
<dbReference type="InterPro" id="IPR042096">
    <property type="entry name" value="Dihydro-acid_dehy_C"/>
</dbReference>
<keyword evidence="4" id="KW-1185">Reference proteome</keyword>
<gene>
    <name evidence="3" type="ORF">CQY20_30840</name>
    <name evidence="2" type="ORF">MAGR_47370</name>
</gene>
<evidence type="ECO:0000313" key="2">
    <source>
        <dbReference type="EMBL" id="GFG53296.1"/>
    </source>
</evidence>
<dbReference type="OrthoDB" id="9807077at2"/>
<evidence type="ECO:0000313" key="5">
    <source>
        <dbReference type="Proteomes" id="UP000465302"/>
    </source>
</evidence>
<dbReference type="Gene3D" id="3.50.30.80">
    <property type="entry name" value="IlvD/EDD C-terminal domain-like"/>
    <property type="match status" value="1"/>
</dbReference>
<dbReference type="EMBL" id="BLKS01000001">
    <property type="protein sequence ID" value="GFG53296.1"/>
    <property type="molecule type" value="Genomic_DNA"/>
</dbReference>
<dbReference type="GO" id="GO:0016836">
    <property type="term" value="F:hydro-lyase activity"/>
    <property type="evidence" value="ECO:0007669"/>
    <property type="project" value="TreeGrafter"/>
</dbReference>
<dbReference type="EMBL" id="PDCP01000115">
    <property type="protein sequence ID" value="PEG33413.1"/>
    <property type="molecule type" value="Genomic_DNA"/>
</dbReference>
<name>A0A2A7MPI8_MYCAG</name>
<proteinExistence type="predicted"/>
<reference evidence="3 4" key="1">
    <citation type="submission" date="2017-10" db="EMBL/GenBank/DDBJ databases">
        <title>The new phylogeny of genus Mycobacterium.</title>
        <authorList>
            <person name="Tortoli E."/>
            <person name="Trovato A."/>
            <person name="Cirillo D.M."/>
        </authorList>
    </citation>
    <scope>NUCLEOTIDE SEQUENCE [LARGE SCALE GENOMIC DNA]</scope>
    <source>
        <strain evidence="3 4">CCUG37673</strain>
    </source>
</reference>
<protein>
    <recommendedName>
        <fullName evidence="1">Dihydroxy-acid/6-phosphogluconate dehydratase C-terminal domain-containing protein</fullName>
    </recommendedName>
</protein>
<dbReference type="GO" id="GO:0005829">
    <property type="term" value="C:cytosol"/>
    <property type="evidence" value="ECO:0007669"/>
    <property type="project" value="TreeGrafter"/>
</dbReference>